<dbReference type="AlphaFoldDB" id="A0A944DG63"/>
<accession>A0A944DG63</accession>
<evidence type="ECO:0000313" key="7">
    <source>
        <dbReference type="Proteomes" id="UP000692896"/>
    </source>
</evidence>
<feature type="transmembrane region" description="Helical" evidence="4">
    <location>
        <begin position="367"/>
        <end position="387"/>
    </location>
</feature>
<evidence type="ECO:0000256" key="2">
    <source>
        <dbReference type="ARBA" id="ARBA00022989"/>
    </source>
</evidence>
<keyword evidence="1 4" id="KW-0812">Transmembrane</keyword>
<feature type="transmembrane region" description="Helical" evidence="4">
    <location>
        <begin position="106"/>
        <end position="124"/>
    </location>
</feature>
<feature type="transmembrane region" description="Helical" evidence="4">
    <location>
        <begin position="74"/>
        <end position="94"/>
    </location>
</feature>
<keyword evidence="2 4" id="KW-1133">Transmembrane helix</keyword>
<reference evidence="6" key="1">
    <citation type="submission" date="2021-03" db="EMBL/GenBank/DDBJ databases">
        <title>Genomic analysis provides insights into the functional capacity of soil bacteria communities inhabiting an altitudinal gradient in the Atacama Desert.</title>
        <authorList>
            <person name="Gonzalez M."/>
            <person name="Maldonado J."/>
            <person name="Maza F."/>
            <person name="Hodar C."/>
            <person name="Cortes M."/>
            <person name="Palma R."/>
            <person name="Andreani C."/>
            <person name="Gaete A."/>
            <person name="Vasquez-Dean J."/>
            <person name="Acuna V."/>
            <person name="Aguado M."/>
            <person name="Mandakovic D."/>
            <person name="Latorre M."/>
            <person name="Orellana A."/>
            <person name="Gutierrez R."/>
            <person name="Montecino M."/>
            <person name="Allende M."/>
            <person name="Maass A."/>
            <person name="Cambiazo V."/>
        </authorList>
    </citation>
    <scope>NUCLEOTIDE SEQUENCE</scope>
    <source>
        <strain evidence="6">ISL-25</strain>
    </source>
</reference>
<organism evidence="6 7">
    <name type="scientific">Pseudomonas fluorescens</name>
    <dbReference type="NCBI Taxonomy" id="294"/>
    <lineage>
        <taxon>Bacteria</taxon>
        <taxon>Pseudomonadati</taxon>
        <taxon>Pseudomonadota</taxon>
        <taxon>Gammaproteobacteria</taxon>
        <taxon>Pseudomonadales</taxon>
        <taxon>Pseudomonadaceae</taxon>
        <taxon>Pseudomonas</taxon>
    </lineage>
</organism>
<dbReference type="RefSeq" id="WP_214911839.1">
    <property type="nucleotide sequence ID" value="NZ_JAGGNX010000014.1"/>
</dbReference>
<comment type="caution">
    <text evidence="6">The sequence shown here is derived from an EMBL/GenBank/DDBJ whole genome shotgun (WGS) entry which is preliminary data.</text>
</comment>
<dbReference type="PROSITE" id="PS50850">
    <property type="entry name" value="MFS"/>
    <property type="match status" value="1"/>
</dbReference>
<name>A0A944DG63_PSEFL</name>
<proteinExistence type="predicted"/>
<feature type="transmembrane region" description="Helical" evidence="4">
    <location>
        <begin position="279"/>
        <end position="297"/>
    </location>
</feature>
<evidence type="ECO:0000256" key="3">
    <source>
        <dbReference type="ARBA" id="ARBA00023136"/>
    </source>
</evidence>
<evidence type="ECO:0000256" key="1">
    <source>
        <dbReference type="ARBA" id="ARBA00022692"/>
    </source>
</evidence>
<evidence type="ECO:0000259" key="5">
    <source>
        <dbReference type="PROSITE" id="PS50850"/>
    </source>
</evidence>
<protein>
    <submittedName>
        <fullName evidence="6">MFS transporter</fullName>
    </submittedName>
</protein>
<dbReference type="CDD" id="cd17324">
    <property type="entry name" value="MFS_NepI_like"/>
    <property type="match status" value="1"/>
</dbReference>
<dbReference type="PANTHER" id="PTHR42910:SF1">
    <property type="entry name" value="MAJOR FACILITATOR SUPERFAMILY (MFS) PROFILE DOMAIN-CONTAINING PROTEIN"/>
    <property type="match status" value="1"/>
</dbReference>
<dbReference type="InterPro" id="IPR020846">
    <property type="entry name" value="MFS_dom"/>
</dbReference>
<feature type="transmembrane region" description="Helical" evidence="4">
    <location>
        <begin position="130"/>
        <end position="151"/>
    </location>
</feature>
<keyword evidence="3 4" id="KW-0472">Membrane</keyword>
<feature type="domain" description="Major facilitator superfamily (MFS) profile" evidence="5">
    <location>
        <begin position="33"/>
        <end position="420"/>
    </location>
</feature>
<feature type="transmembrane region" description="Helical" evidence="4">
    <location>
        <begin position="393"/>
        <end position="414"/>
    </location>
</feature>
<evidence type="ECO:0000313" key="6">
    <source>
        <dbReference type="EMBL" id="MBT2328636.1"/>
    </source>
</evidence>
<dbReference type="EMBL" id="JAGGOB010000014">
    <property type="protein sequence ID" value="MBT2328636.1"/>
    <property type="molecule type" value="Genomic_DNA"/>
</dbReference>
<dbReference type="PANTHER" id="PTHR42910">
    <property type="entry name" value="TRANSPORTER SCO4007-RELATED"/>
    <property type="match status" value="1"/>
</dbReference>
<dbReference type="SUPFAM" id="SSF103473">
    <property type="entry name" value="MFS general substrate transporter"/>
    <property type="match status" value="1"/>
</dbReference>
<feature type="transmembrane region" description="Helical" evidence="4">
    <location>
        <begin position="42"/>
        <end position="62"/>
    </location>
</feature>
<dbReference type="InterPro" id="IPR036259">
    <property type="entry name" value="MFS_trans_sf"/>
</dbReference>
<dbReference type="InterPro" id="IPR011701">
    <property type="entry name" value="MFS"/>
</dbReference>
<dbReference type="Gene3D" id="1.20.1250.20">
    <property type="entry name" value="MFS general substrate transporter like domains"/>
    <property type="match status" value="1"/>
</dbReference>
<gene>
    <name evidence="6" type="ORF">J7E47_07880</name>
</gene>
<evidence type="ECO:0000256" key="4">
    <source>
        <dbReference type="SAM" id="Phobius"/>
    </source>
</evidence>
<feature type="transmembrane region" description="Helical" evidence="4">
    <location>
        <begin position="248"/>
        <end position="267"/>
    </location>
</feature>
<feature type="transmembrane region" description="Helical" evidence="4">
    <location>
        <begin position="163"/>
        <end position="181"/>
    </location>
</feature>
<feature type="transmembrane region" description="Helical" evidence="4">
    <location>
        <begin position="193"/>
        <end position="210"/>
    </location>
</feature>
<dbReference type="Pfam" id="PF07690">
    <property type="entry name" value="MFS_1"/>
    <property type="match status" value="1"/>
</dbReference>
<dbReference type="Proteomes" id="UP000692896">
    <property type="component" value="Unassembled WGS sequence"/>
</dbReference>
<sequence length="420" mass="43620">MPYKPHTPLNMDVEAEKASGAGGYSKTSQSGATSTLSRGQTFLFAMTCAMAVANVYFAQPLLQSMAVSLSVSPGTIGVVVTATQAGYALGLLLIVPLGDLLNRKKLILTQMLLSALALCAVGLAQDWGVLLGAMVLVGLTAVVVQVVVAYAANLASPEQRGEAVGTVTSGIVLGILLARFVSGALADLAGWRGVYLVSAALMIGMALVLFRTMPASSPPPAKGSYWQLLRSVFGLYLTERTLRVRGTFALLIFAAFSVLWTSMVLPLSAPPLSLSHTQIGLFGLAGVAGALAAARAGRLADQGLGNRTTGVALVILTLSWLPTALVESSILAMVVGVVLLDFAVQAVHVTNQSLIFAARPDAQSRLVGAYMCFYSLGSGLGAIAATYTYVHFGWVAVCMLGAAISATALLYWVYLGLVSK</sequence>
<dbReference type="GO" id="GO:0022857">
    <property type="term" value="F:transmembrane transporter activity"/>
    <property type="evidence" value="ECO:0007669"/>
    <property type="project" value="InterPro"/>
</dbReference>
<feature type="transmembrane region" description="Helical" evidence="4">
    <location>
        <begin position="304"/>
        <end position="322"/>
    </location>
</feature>
<feature type="transmembrane region" description="Helical" evidence="4">
    <location>
        <begin position="328"/>
        <end position="347"/>
    </location>
</feature>